<dbReference type="EMBL" id="LRRQ01000186">
    <property type="protein sequence ID" value="OAM87081.1"/>
    <property type="molecule type" value="Genomic_DNA"/>
</dbReference>
<dbReference type="Pfam" id="PF01610">
    <property type="entry name" value="DDE_Tnp_ISL3"/>
    <property type="match status" value="1"/>
</dbReference>
<feature type="domain" description="Transposase IS204/IS1001/IS1096/IS1165 helix-turn-helix" evidence="2">
    <location>
        <begin position="94"/>
        <end position="134"/>
    </location>
</feature>
<dbReference type="STRING" id="1184151.AW736_24680"/>
<feature type="domain" description="Transposase IS204/IS1001/IS1096/IS1165 DDE" evidence="1">
    <location>
        <begin position="149"/>
        <end position="395"/>
    </location>
</feature>
<dbReference type="PANTHER" id="PTHR33498">
    <property type="entry name" value="TRANSPOSASE FOR INSERTION SEQUENCE ELEMENT IS1557"/>
    <property type="match status" value="1"/>
</dbReference>
<dbReference type="NCBIfam" id="NF033550">
    <property type="entry name" value="transpos_ISL3"/>
    <property type="match status" value="1"/>
</dbReference>
<protein>
    <recommendedName>
        <fullName evidence="5">Transposase</fullName>
    </recommendedName>
</protein>
<dbReference type="InterPro" id="IPR047951">
    <property type="entry name" value="Transpos_ISL3"/>
</dbReference>
<evidence type="ECO:0000313" key="4">
    <source>
        <dbReference type="Proteomes" id="UP000078486"/>
    </source>
</evidence>
<dbReference type="Pfam" id="PF13542">
    <property type="entry name" value="HTH_Tnp_ISL3"/>
    <property type="match status" value="1"/>
</dbReference>
<evidence type="ECO:0000313" key="3">
    <source>
        <dbReference type="EMBL" id="OAM87081.1"/>
    </source>
</evidence>
<reference evidence="3 4" key="1">
    <citation type="submission" date="2016-01" db="EMBL/GenBank/DDBJ databases">
        <title>High potential of lignocellulose degradation of a new Verrucomicrobia species.</title>
        <authorList>
            <person name="Wang Y."/>
            <person name="Shi Y."/>
            <person name="Qiu Z."/>
            <person name="Liu S."/>
            <person name="Yang H."/>
        </authorList>
    </citation>
    <scope>NUCLEOTIDE SEQUENCE [LARGE SCALE GENOMIC DNA]</scope>
    <source>
        <strain evidence="3 4">TSB47</strain>
    </source>
</reference>
<dbReference type="AlphaFoldDB" id="A0A178IBT9"/>
<dbReference type="InterPro" id="IPR002560">
    <property type="entry name" value="Transposase_DDE"/>
</dbReference>
<keyword evidence="4" id="KW-1185">Reference proteome</keyword>
<proteinExistence type="predicted"/>
<accession>A0A178IBT9</accession>
<evidence type="ECO:0008006" key="5">
    <source>
        <dbReference type="Google" id="ProtNLM"/>
    </source>
</evidence>
<gene>
    <name evidence="3" type="ORF">AW736_24680</name>
</gene>
<dbReference type="Proteomes" id="UP000078486">
    <property type="component" value="Unassembled WGS sequence"/>
</dbReference>
<dbReference type="PANTHER" id="PTHR33498:SF1">
    <property type="entry name" value="TRANSPOSASE FOR INSERTION SEQUENCE ELEMENT IS1557"/>
    <property type="match status" value="1"/>
</dbReference>
<sequence>MLGLGEEWRVSRCEFDATEGEVRLWVEELPKFWEGEDARQKQGVRPYDHTVEIEWRHLNVFEHRCVLRCRVPRGQRRDGSVYRVQPPWQGLCKHFTKAFEAMALLLLREMPVAATARRLGEHDTRLWRLLHAHVAATYPKLDFSGVTCVGCDEMSARKGRRYVSVFCDLVGRRVLFACAGRDAGAWEKFVQSLGEHNGHYRAITRVSIDMSPAYLKGVAQSIGMQAQVIFDKFHVIAKVNGAVDEARREEQKLCDERQRELLKDARWVLLKNENNLSARQKRQYQGLLKSTLGTLKAYQMRLALQRIYQMGSVQRARRKLRAWCRWVRWSAGRYPPPVLADMVKCAGMVERHLEGILAHWEGHITNAFMEGLNSVFSAVKRKARGFRSVDNLVVMLYFHAANLSIPAFHSK</sequence>
<organism evidence="3 4">
    <name type="scientific">Termitidicoccus mucosus</name>
    <dbReference type="NCBI Taxonomy" id="1184151"/>
    <lineage>
        <taxon>Bacteria</taxon>
        <taxon>Pseudomonadati</taxon>
        <taxon>Verrucomicrobiota</taxon>
        <taxon>Opitutia</taxon>
        <taxon>Opitutales</taxon>
        <taxon>Opitutaceae</taxon>
        <taxon>Termitidicoccus</taxon>
    </lineage>
</organism>
<dbReference type="InterPro" id="IPR032877">
    <property type="entry name" value="Transposase_HTH"/>
</dbReference>
<evidence type="ECO:0000259" key="2">
    <source>
        <dbReference type="Pfam" id="PF13542"/>
    </source>
</evidence>
<comment type="caution">
    <text evidence="3">The sequence shown here is derived from an EMBL/GenBank/DDBJ whole genome shotgun (WGS) entry which is preliminary data.</text>
</comment>
<evidence type="ECO:0000259" key="1">
    <source>
        <dbReference type="Pfam" id="PF01610"/>
    </source>
</evidence>
<name>A0A178IBT9_9BACT</name>